<dbReference type="Pfam" id="PF02080">
    <property type="entry name" value="TrkA_C"/>
    <property type="match status" value="1"/>
</dbReference>
<evidence type="ECO:0000256" key="2">
    <source>
        <dbReference type="ARBA" id="ARBA00005551"/>
    </source>
</evidence>
<dbReference type="GO" id="GO:0006813">
    <property type="term" value="P:potassium ion transport"/>
    <property type="evidence" value="ECO:0007669"/>
    <property type="project" value="InterPro"/>
</dbReference>
<dbReference type="SUPFAM" id="SSF116726">
    <property type="entry name" value="TrkA C-terminal domain-like"/>
    <property type="match status" value="1"/>
</dbReference>
<dbReference type="InterPro" id="IPR006153">
    <property type="entry name" value="Cation/H_exchanger_TM"/>
</dbReference>
<protein>
    <submittedName>
        <fullName evidence="11">Transporter, CPA2 family</fullName>
    </submittedName>
</protein>
<keyword evidence="3" id="KW-0813">Transport</keyword>
<name>A0A1I2SUI9_9LACO</name>
<dbReference type="Pfam" id="PF00999">
    <property type="entry name" value="Na_H_Exchanger"/>
    <property type="match status" value="1"/>
</dbReference>
<gene>
    <name evidence="11" type="ORF">SAMN02910432_01854</name>
</gene>
<keyword evidence="8 9" id="KW-0472">Membrane</keyword>
<dbReference type="Proteomes" id="UP000182635">
    <property type="component" value="Unassembled WGS sequence"/>
</dbReference>
<dbReference type="GO" id="GO:0016020">
    <property type="term" value="C:membrane"/>
    <property type="evidence" value="ECO:0007669"/>
    <property type="project" value="UniProtKB-SubCell"/>
</dbReference>
<accession>A0A1I2SUI9</accession>
<dbReference type="PANTHER" id="PTHR43562:SF1">
    <property type="entry name" value="NA(+)_H(+) ANTIPORTER YJBQ-RELATED"/>
    <property type="match status" value="1"/>
</dbReference>
<evidence type="ECO:0000256" key="7">
    <source>
        <dbReference type="ARBA" id="ARBA00023065"/>
    </source>
</evidence>
<feature type="transmembrane region" description="Helical" evidence="9">
    <location>
        <begin position="232"/>
        <end position="265"/>
    </location>
</feature>
<evidence type="ECO:0000256" key="8">
    <source>
        <dbReference type="ARBA" id="ARBA00023136"/>
    </source>
</evidence>
<dbReference type="RefSeq" id="WP_046922380.1">
    <property type="nucleotide sequence ID" value="NZ_AYYL01000037.1"/>
</dbReference>
<reference evidence="12" key="1">
    <citation type="submission" date="2016-10" db="EMBL/GenBank/DDBJ databases">
        <authorList>
            <person name="Varghese N."/>
            <person name="Submissions S."/>
        </authorList>
    </citation>
    <scope>NUCLEOTIDE SEQUENCE [LARGE SCALE GENOMIC DNA]</scope>
    <source>
        <strain evidence="12">DSM 20403</strain>
    </source>
</reference>
<dbReference type="InterPro" id="IPR036721">
    <property type="entry name" value="RCK_C_sf"/>
</dbReference>
<dbReference type="InterPro" id="IPR036291">
    <property type="entry name" value="NAD(P)-bd_dom_sf"/>
</dbReference>
<comment type="subcellular location">
    <subcellularLocation>
        <location evidence="1">Membrane</location>
        <topology evidence="1">Multi-pass membrane protein</topology>
    </subcellularLocation>
</comment>
<dbReference type="PROSITE" id="PS51202">
    <property type="entry name" value="RCK_C"/>
    <property type="match status" value="1"/>
</dbReference>
<dbReference type="GO" id="GO:0008324">
    <property type="term" value="F:monoatomic cation transmembrane transporter activity"/>
    <property type="evidence" value="ECO:0007669"/>
    <property type="project" value="InterPro"/>
</dbReference>
<feature type="transmembrane region" description="Helical" evidence="9">
    <location>
        <begin position="277"/>
        <end position="295"/>
    </location>
</feature>
<keyword evidence="6 9" id="KW-1133">Transmembrane helix</keyword>
<proteinExistence type="inferred from homology"/>
<dbReference type="GO" id="GO:0015297">
    <property type="term" value="F:antiporter activity"/>
    <property type="evidence" value="ECO:0007669"/>
    <property type="project" value="UniProtKB-KW"/>
</dbReference>
<feature type="transmembrane region" description="Helical" evidence="9">
    <location>
        <begin position="338"/>
        <end position="358"/>
    </location>
</feature>
<feature type="transmembrane region" description="Helical" evidence="9">
    <location>
        <begin position="6"/>
        <end position="24"/>
    </location>
</feature>
<feature type="domain" description="RCK C-terminal" evidence="10">
    <location>
        <begin position="536"/>
        <end position="616"/>
    </location>
</feature>
<dbReference type="GO" id="GO:1902600">
    <property type="term" value="P:proton transmembrane transport"/>
    <property type="evidence" value="ECO:0007669"/>
    <property type="project" value="InterPro"/>
</dbReference>
<keyword evidence="5 9" id="KW-0812">Transmembrane</keyword>
<dbReference type="Gene3D" id="3.40.50.720">
    <property type="entry name" value="NAD(P)-binding Rossmann-like Domain"/>
    <property type="match status" value="1"/>
</dbReference>
<comment type="similarity">
    <text evidence="2">Belongs to the monovalent cation:proton antiporter 2 (CPA2) transporter (TC 2.A.37) family.</text>
</comment>
<evidence type="ECO:0000256" key="6">
    <source>
        <dbReference type="ARBA" id="ARBA00022989"/>
    </source>
</evidence>
<keyword evidence="4" id="KW-0050">Antiport</keyword>
<keyword evidence="7" id="KW-0406">Ion transport</keyword>
<dbReference type="Gene3D" id="3.30.70.1450">
    <property type="entry name" value="Regulator of K+ conductance, C-terminal domain"/>
    <property type="match status" value="1"/>
</dbReference>
<dbReference type="EMBL" id="FOPI01000039">
    <property type="protein sequence ID" value="SFG56268.1"/>
    <property type="molecule type" value="Genomic_DNA"/>
</dbReference>
<sequence length="619" mass="68016">MDISLMITVIAAFATPMILSRFNIKLLPTSVAEIIVGIIIGKSCLNLVHIDSILNSMSTFGVILLLFLSGMEIDFSLFKKNNAPLTKLEQKQADDTPKITPVQVAVLAYVLSFVAAFALAFLFKFTGLFTNVLLATILFSTIALGVVISVLKENELLSKPFGQTILLIAVLGEVVPLLSLTIYSSVVAGRGSQIWLIGLLFIAGAMIFRHFRWFFPALSKFNKSTTQIDMRLSFAVIITLVVLAEHVGAENILGAFVAGIVIKLLSPSESTQQKLDAIGYGFLIPFFFILTGVKLDIPSLLADPKTIVLIPLFFLAFVLAKLPAFFGLRLRFKRQNALAGSILSGTTITLVLAVLTVAEDLKVITSQQSGAFLIAGILTCLFGPLCFNRLLSSEPEDMKKTTVHIIGANLVTINAAERLNSDWYDVSIYTHKQENYDTYRYKGNVSFLTSIDPKDLIDSSVFDTDILVLGYTDPQMNVNLALKAKEYGVKRVICELENTDPQSMSEMDHKLASADVETLNIFDTNVGLMSSVIETPSTLQMITGNSRLYEVVVNNARFDGIEVSQIPFVENITISRIFRNGRAISPHGSTQIQLGDHILFSCDKDVMPRLRAVLSKMNE</sequence>
<organism evidence="11 12">
    <name type="scientific">Ligilactobacillus ruminis DSM 20403 = NBRC 102161</name>
    <dbReference type="NCBI Taxonomy" id="1423798"/>
    <lineage>
        <taxon>Bacteria</taxon>
        <taxon>Bacillati</taxon>
        <taxon>Bacillota</taxon>
        <taxon>Bacilli</taxon>
        <taxon>Lactobacillales</taxon>
        <taxon>Lactobacillaceae</taxon>
        <taxon>Ligilactobacillus</taxon>
    </lineage>
</organism>
<dbReference type="OrthoDB" id="9793589at2"/>
<feature type="transmembrane region" description="Helical" evidence="9">
    <location>
        <begin position="163"/>
        <end position="186"/>
    </location>
</feature>
<evidence type="ECO:0000256" key="5">
    <source>
        <dbReference type="ARBA" id="ARBA00022692"/>
    </source>
</evidence>
<evidence type="ECO:0000256" key="9">
    <source>
        <dbReference type="SAM" id="Phobius"/>
    </source>
</evidence>
<feature type="transmembrane region" description="Helical" evidence="9">
    <location>
        <begin position="307"/>
        <end position="326"/>
    </location>
</feature>
<dbReference type="Gene3D" id="1.20.1530.20">
    <property type="match status" value="1"/>
</dbReference>
<evidence type="ECO:0000256" key="3">
    <source>
        <dbReference type="ARBA" id="ARBA00022448"/>
    </source>
</evidence>
<evidence type="ECO:0000313" key="11">
    <source>
        <dbReference type="EMBL" id="SFG56268.1"/>
    </source>
</evidence>
<feature type="transmembrane region" description="Helical" evidence="9">
    <location>
        <begin position="128"/>
        <end position="151"/>
    </location>
</feature>
<evidence type="ECO:0000259" key="10">
    <source>
        <dbReference type="PROSITE" id="PS51202"/>
    </source>
</evidence>
<feature type="transmembrane region" description="Helical" evidence="9">
    <location>
        <begin position="56"/>
        <end position="78"/>
    </location>
</feature>
<dbReference type="SUPFAM" id="SSF51735">
    <property type="entry name" value="NAD(P)-binding Rossmann-fold domains"/>
    <property type="match status" value="1"/>
</dbReference>
<dbReference type="AlphaFoldDB" id="A0A1I2SUI9"/>
<evidence type="ECO:0000313" key="12">
    <source>
        <dbReference type="Proteomes" id="UP000182635"/>
    </source>
</evidence>
<feature type="transmembrane region" description="Helical" evidence="9">
    <location>
        <begin position="370"/>
        <end position="391"/>
    </location>
</feature>
<feature type="transmembrane region" description="Helical" evidence="9">
    <location>
        <begin position="192"/>
        <end position="211"/>
    </location>
</feature>
<dbReference type="InterPro" id="IPR038770">
    <property type="entry name" value="Na+/solute_symporter_sf"/>
</dbReference>
<evidence type="ECO:0000256" key="4">
    <source>
        <dbReference type="ARBA" id="ARBA00022449"/>
    </source>
</evidence>
<dbReference type="PANTHER" id="PTHR43562">
    <property type="entry name" value="NAPA-TYPE SODIUM/HYDROGEN ANTIPORTER"/>
    <property type="match status" value="1"/>
</dbReference>
<dbReference type="InterPro" id="IPR006037">
    <property type="entry name" value="RCK_C"/>
</dbReference>
<feature type="transmembrane region" description="Helical" evidence="9">
    <location>
        <begin position="99"/>
        <end position="122"/>
    </location>
</feature>
<evidence type="ECO:0000256" key="1">
    <source>
        <dbReference type="ARBA" id="ARBA00004141"/>
    </source>
</evidence>